<name>A0A6L2JBB7_TANCI</name>
<dbReference type="Pfam" id="PF00078">
    <property type="entry name" value="RVT_1"/>
    <property type="match status" value="1"/>
</dbReference>
<dbReference type="SUPFAM" id="SSF56672">
    <property type="entry name" value="DNA/RNA polymerases"/>
    <property type="match status" value="1"/>
</dbReference>
<feature type="region of interest" description="Disordered" evidence="1">
    <location>
        <begin position="626"/>
        <end position="752"/>
    </location>
</feature>
<dbReference type="InterPro" id="IPR000477">
    <property type="entry name" value="RT_dom"/>
</dbReference>
<feature type="compositionally biased region" description="Basic residues" evidence="1">
    <location>
        <begin position="35"/>
        <end position="52"/>
    </location>
</feature>
<dbReference type="InterPro" id="IPR043128">
    <property type="entry name" value="Rev_trsase/Diguanyl_cyclase"/>
</dbReference>
<sequence>MDSDDAVDKEKVLKEPDSTKVEVKQGGNEESIKKTPGKRLKMKATKKSKRQKTNSDLKEEDFLQIVLDEKGEVDYEVLDKRFLIINWESRFYHLDRHGAECNYYKIFRSDGSSRQIKTFSEMVTRFDRMDLEELYNLVMHIFEATSSEGVDLVLWGDLKTMFEETTNDDLWKYQEEWILKSWNFYENCRVHTLTLEDGTEIYMLAEKDNATKDKDPKCWLACCRIIRRGNECTCRNRTNRVVEGVNRNVEGANGGAPDFSTIIAQQLQNLLPAMLAQVSNQGNVGNQNGCSYKEFLACNPKEYDGKGGIIVLTQWIEKMKSVHDMSGCSIDQKVKYTTGLFVGSTDHVRPACPKLNSAQGLEGNLPHQVVANNEGQGRGNQRNQARGRAFMLGAEEARQDLNIVTDTFTLNDHFTTTLFNSGADYSFVSTTFIPLLGIEHNELGMDWLSIYKTKIICHEKVVRILLPHGKVLRVLGERLEEKVFPNDLSRLLPIREIELIPGATPIAKSLYRLAPSELEKLPGQLKELQDKGFIRPSSSPWGAPVLFVKKKDGSFRMCIVYRELNKLTVKNRNSLPRIDDLFDQLQGSQFFSKLDLRSGYHQLRVHEDDIPKTAFRTRYEHFEFTHDHLPPRQPPLHHSHPHHRYTSSSPPRTTTTADTTTLYPSSTRHHPHLLHHTTTPSPTSTAGNHHTTMVKEKLKKGQNQIKTGQKREAWRSREKSKAVTVDRARKTEENAKRRAKNANIVKALKERK</sequence>
<feature type="domain" description="Reverse transcriptase" evidence="2">
    <location>
        <begin position="548"/>
        <end position="618"/>
    </location>
</feature>
<dbReference type="PANTHER" id="PTHR15503">
    <property type="entry name" value="LDOC1 RELATED"/>
    <property type="match status" value="1"/>
</dbReference>
<feature type="region of interest" description="Disordered" evidence="1">
    <location>
        <begin position="1"/>
        <end position="53"/>
    </location>
</feature>
<evidence type="ECO:0000313" key="3">
    <source>
        <dbReference type="EMBL" id="GEU33817.1"/>
    </source>
</evidence>
<feature type="compositionally biased region" description="Low complexity" evidence="1">
    <location>
        <begin position="646"/>
        <end position="666"/>
    </location>
</feature>
<dbReference type="Gene3D" id="3.10.10.10">
    <property type="entry name" value="HIV Type 1 Reverse Transcriptase, subunit A, domain 1"/>
    <property type="match status" value="1"/>
</dbReference>
<dbReference type="InterPro" id="IPR043502">
    <property type="entry name" value="DNA/RNA_pol_sf"/>
</dbReference>
<feature type="compositionally biased region" description="Low complexity" evidence="1">
    <location>
        <begin position="676"/>
        <end position="685"/>
    </location>
</feature>
<gene>
    <name evidence="3" type="ORF">Tci_005795</name>
</gene>
<dbReference type="Pfam" id="PF08284">
    <property type="entry name" value="RVP_2"/>
    <property type="match status" value="1"/>
</dbReference>
<evidence type="ECO:0000256" key="1">
    <source>
        <dbReference type="SAM" id="MobiDB-lite"/>
    </source>
</evidence>
<keyword evidence="3" id="KW-0808">Transferase</keyword>
<feature type="compositionally biased region" description="Basic and acidic residues" evidence="1">
    <location>
        <begin position="709"/>
        <end position="736"/>
    </location>
</feature>
<keyword evidence="3" id="KW-0548">Nucleotidyltransferase</keyword>
<dbReference type="GO" id="GO:0003964">
    <property type="term" value="F:RNA-directed DNA polymerase activity"/>
    <property type="evidence" value="ECO:0007669"/>
    <property type="project" value="UniProtKB-KW"/>
</dbReference>
<dbReference type="EMBL" id="BKCJ010000507">
    <property type="protein sequence ID" value="GEU33817.1"/>
    <property type="molecule type" value="Genomic_DNA"/>
</dbReference>
<keyword evidence="3" id="KW-0695">RNA-directed DNA polymerase</keyword>
<evidence type="ECO:0000259" key="2">
    <source>
        <dbReference type="Pfam" id="PF00078"/>
    </source>
</evidence>
<reference evidence="3" key="1">
    <citation type="journal article" date="2019" name="Sci. Rep.">
        <title>Draft genome of Tanacetum cinerariifolium, the natural source of mosquito coil.</title>
        <authorList>
            <person name="Yamashiro T."/>
            <person name="Shiraishi A."/>
            <person name="Satake H."/>
            <person name="Nakayama K."/>
        </authorList>
    </citation>
    <scope>NUCLEOTIDE SEQUENCE</scope>
</reference>
<proteinExistence type="predicted"/>
<dbReference type="CDD" id="cd01647">
    <property type="entry name" value="RT_LTR"/>
    <property type="match status" value="1"/>
</dbReference>
<organism evidence="3">
    <name type="scientific">Tanacetum cinerariifolium</name>
    <name type="common">Dalmatian daisy</name>
    <name type="synonym">Chrysanthemum cinerariifolium</name>
    <dbReference type="NCBI Taxonomy" id="118510"/>
    <lineage>
        <taxon>Eukaryota</taxon>
        <taxon>Viridiplantae</taxon>
        <taxon>Streptophyta</taxon>
        <taxon>Embryophyta</taxon>
        <taxon>Tracheophyta</taxon>
        <taxon>Spermatophyta</taxon>
        <taxon>Magnoliopsida</taxon>
        <taxon>eudicotyledons</taxon>
        <taxon>Gunneridae</taxon>
        <taxon>Pentapetalae</taxon>
        <taxon>asterids</taxon>
        <taxon>campanulids</taxon>
        <taxon>Asterales</taxon>
        <taxon>Asteraceae</taxon>
        <taxon>Asteroideae</taxon>
        <taxon>Anthemideae</taxon>
        <taxon>Anthemidinae</taxon>
        <taxon>Tanacetum</taxon>
    </lineage>
</organism>
<dbReference type="Gene3D" id="3.30.70.270">
    <property type="match status" value="1"/>
</dbReference>
<protein>
    <submittedName>
        <fullName evidence="3">Putative reverse transcriptase domain-containing protein</fullName>
    </submittedName>
</protein>
<accession>A0A6L2JBB7</accession>
<comment type="caution">
    <text evidence="3">The sequence shown here is derived from an EMBL/GenBank/DDBJ whole genome shotgun (WGS) entry which is preliminary data.</text>
</comment>
<feature type="compositionally biased region" description="Basic and acidic residues" evidence="1">
    <location>
        <begin position="1"/>
        <end position="23"/>
    </location>
</feature>
<feature type="compositionally biased region" description="Basic residues" evidence="1">
    <location>
        <begin position="635"/>
        <end position="645"/>
    </location>
</feature>
<dbReference type="InterPro" id="IPR032567">
    <property type="entry name" value="RTL1-rel"/>
</dbReference>
<dbReference type="PANTHER" id="PTHR15503:SF45">
    <property type="entry name" value="RNA-DIRECTED DNA POLYMERASE HOMOLOG"/>
    <property type="match status" value="1"/>
</dbReference>
<dbReference type="AlphaFoldDB" id="A0A6L2JBB7"/>